<dbReference type="AlphaFoldDB" id="A0A840F3J0"/>
<name>A0A840F3J0_9ACTN</name>
<reference evidence="1 2" key="1">
    <citation type="submission" date="2020-08" db="EMBL/GenBank/DDBJ databases">
        <title>Sequencing the genomes of 1000 actinobacteria strains.</title>
        <authorList>
            <person name="Klenk H.-P."/>
        </authorList>
    </citation>
    <scope>NUCLEOTIDE SEQUENCE [LARGE SCALE GENOMIC DNA]</scope>
    <source>
        <strain evidence="1 2">DSM 45298</strain>
    </source>
</reference>
<gene>
    <name evidence="1" type="ORF">BKA16_003580</name>
</gene>
<evidence type="ECO:0000313" key="2">
    <source>
        <dbReference type="Proteomes" id="UP000551501"/>
    </source>
</evidence>
<evidence type="ECO:0000313" key="1">
    <source>
        <dbReference type="EMBL" id="MBB4137028.1"/>
    </source>
</evidence>
<protein>
    <submittedName>
        <fullName evidence="1">Uncharacterized protein</fullName>
    </submittedName>
</protein>
<dbReference type="EMBL" id="JACIFP010000001">
    <property type="protein sequence ID" value="MBB4137028.1"/>
    <property type="molecule type" value="Genomic_DNA"/>
</dbReference>
<accession>A0A840F3J0</accession>
<comment type="caution">
    <text evidence="1">The sequence shown here is derived from an EMBL/GenBank/DDBJ whole genome shotgun (WGS) entry which is preliminary data.</text>
</comment>
<organism evidence="1 2">
    <name type="scientific">Gordonia humi</name>
    <dbReference type="NCBI Taxonomy" id="686429"/>
    <lineage>
        <taxon>Bacteria</taxon>
        <taxon>Bacillati</taxon>
        <taxon>Actinomycetota</taxon>
        <taxon>Actinomycetes</taxon>
        <taxon>Mycobacteriales</taxon>
        <taxon>Gordoniaceae</taxon>
        <taxon>Gordonia</taxon>
    </lineage>
</organism>
<dbReference type="Proteomes" id="UP000551501">
    <property type="component" value="Unassembled WGS sequence"/>
</dbReference>
<sequence>MFADGATAYCARLAGTDGTVWSRDANLAPNPALAEAGVAAGQPCHGYQTGAFAYDASGTQLVCSEYTWQVNAGQRPHTEWGDGQREFAECLETRPADDCGVERSPQG</sequence>
<proteinExistence type="predicted"/>
<keyword evidence="2" id="KW-1185">Reference proteome</keyword>
<dbReference type="RefSeq" id="WP_183371934.1">
    <property type="nucleotide sequence ID" value="NZ_JACIFP010000001.1"/>
</dbReference>